<feature type="signal peptide" evidence="1">
    <location>
        <begin position="1"/>
        <end position="20"/>
    </location>
</feature>
<comment type="caution">
    <text evidence="2">The sequence shown here is derived from an EMBL/GenBank/DDBJ whole genome shotgun (WGS) entry which is preliminary data.</text>
</comment>
<gene>
    <name evidence="2" type="ORF">J8273_5396</name>
</gene>
<dbReference type="AlphaFoldDB" id="A0A8J6BWF8"/>
<dbReference type="SUPFAM" id="SSF56784">
    <property type="entry name" value="HAD-like"/>
    <property type="match status" value="1"/>
</dbReference>
<accession>A0A8J6BWF8</accession>
<protein>
    <recommendedName>
        <fullName evidence="4">Hydrolase of the HAD superfamily</fullName>
    </recommendedName>
</protein>
<name>A0A8J6BWF8_9EUKA</name>
<feature type="chain" id="PRO_5035226700" description="Hydrolase of the HAD superfamily" evidence="1">
    <location>
        <begin position="21"/>
        <end position="246"/>
    </location>
</feature>
<dbReference type="InterPro" id="IPR036412">
    <property type="entry name" value="HAD-like_sf"/>
</dbReference>
<evidence type="ECO:0008006" key="4">
    <source>
        <dbReference type="Google" id="ProtNLM"/>
    </source>
</evidence>
<dbReference type="OrthoDB" id="10054414at2759"/>
<keyword evidence="1" id="KW-0732">Signal</keyword>
<dbReference type="EMBL" id="JAHDYR010000038">
    <property type="protein sequence ID" value="KAG9392406.1"/>
    <property type="molecule type" value="Genomic_DNA"/>
</dbReference>
<dbReference type="Proteomes" id="UP000717585">
    <property type="component" value="Unassembled WGS sequence"/>
</dbReference>
<sequence>MRTAVLVLVMCCLLTALTRTIRPIASQSIEFQFQEAPAGHHRTMASAVIQALRDNNISTVVFDIDYTATRVHSQGICLNDLDPEAVEEYERVAHRLPFIPGRVSAWLDSISPDFVELVPQLVHEGFNVAIATFGDDDYNKDLLMRHWSICGMKMLNTLFSRHLPADVVEQLYVVAFAPFLHGSNAMNKNYHLDKIMAHFDVSSRGSVILIDDSMPNITNAQANGFRAHFVDNSVAFTMAPFLAALR</sequence>
<organism evidence="2 3">
    <name type="scientific">Carpediemonas membranifera</name>
    <dbReference type="NCBI Taxonomy" id="201153"/>
    <lineage>
        <taxon>Eukaryota</taxon>
        <taxon>Metamonada</taxon>
        <taxon>Carpediemonas-like organisms</taxon>
        <taxon>Carpediemonas</taxon>
    </lineage>
</organism>
<evidence type="ECO:0000313" key="3">
    <source>
        <dbReference type="Proteomes" id="UP000717585"/>
    </source>
</evidence>
<reference evidence="2" key="1">
    <citation type="submission" date="2021-05" db="EMBL/GenBank/DDBJ databases">
        <title>A free-living protist that lacks canonical eukaryotic 1 DNA replication and segregation systems.</title>
        <authorList>
            <person name="Salas-Leiva D.E."/>
            <person name="Tromer E.C."/>
            <person name="Curtis B.A."/>
            <person name="Jerlstrom-Hultqvist J."/>
            <person name="Kolisko M."/>
            <person name="Yi Z."/>
            <person name="Salas-Leiva J.S."/>
            <person name="Gallot-Lavallee L."/>
            <person name="Kops G.J.P.L."/>
            <person name="Archibald J.M."/>
            <person name="Simpson A.G.B."/>
            <person name="Roger A.J."/>
        </authorList>
    </citation>
    <scope>NUCLEOTIDE SEQUENCE</scope>
    <source>
        <strain evidence="2">BICM</strain>
    </source>
</reference>
<evidence type="ECO:0000256" key="1">
    <source>
        <dbReference type="SAM" id="SignalP"/>
    </source>
</evidence>
<keyword evidence="3" id="KW-1185">Reference proteome</keyword>
<proteinExistence type="predicted"/>
<evidence type="ECO:0000313" key="2">
    <source>
        <dbReference type="EMBL" id="KAG9392406.1"/>
    </source>
</evidence>